<dbReference type="InterPro" id="IPR003343">
    <property type="entry name" value="Big_2"/>
</dbReference>
<evidence type="ECO:0000256" key="1">
    <source>
        <dbReference type="SAM" id="MobiDB-lite"/>
    </source>
</evidence>
<dbReference type="InterPro" id="IPR001322">
    <property type="entry name" value="Lamin_tail_dom"/>
</dbReference>
<dbReference type="Proteomes" id="UP001589776">
    <property type="component" value="Unassembled WGS sequence"/>
</dbReference>
<feature type="region of interest" description="Disordered" evidence="1">
    <location>
        <begin position="935"/>
        <end position="971"/>
    </location>
</feature>
<dbReference type="Pfam" id="PF02368">
    <property type="entry name" value="Big_2"/>
    <property type="match status" value="1"/>
</dbReference>
<evidence type="ECO:0000313" key="6">
    <source>
        <dbReference type="Proteomes" id="UP001589776"/>
    </source>
</evidence>
<dbReference type="PROSITE" id="PS51272">
    <property type="entry name" value="SLH"/>
    <property type="match status" value="3"/>
</dbReference>
<dbReference type="InterPro" id="IPR052956">
    <property type="entry name" value="Mesenchyme-surface_protein"/>
</dbReference>
<dbReference type="Pfam" id="PF05345">
    <property type="entry name" value="He_PIG"/>
    <property type="match status" value="1"/>
</dbReference>
<sequence length="1378" mass="143548">MITGLRRKWKRSLALLLALELAGSLFLVGGTASAADAPLPGTPYASNGSYDKTVPHVMINQVYGTGAADSGVLVSHGFIELYNPTDAAVNLNGWSLHYSGQTNKNGPTGDWMKLDLTGTIPTKSYYLITGSPTGATSPRVNLAGKGDQSWDIFFANKGMKVVLTSTTAALDNSVKNPFAAKPDGYVDMIGTGSNDSGSTIDGYETAHPTGSAEGTSKKKSVRRKEFADTDNNKADFQQIDFETISSEDLALVRPRSSTSQALGISTTSLNDARVGSSYSATLAVYGGSGPYKFEASGLPSGMGIATVTGGIYGTPAESTVGTHNVKFTVTDSVNASVYANLVLNVQAAPAGPQDLFSITKIGSYQAASPNEDGGVAEIVKFNKENGKFYLVNGASNPPSLDIVSLGNGASPEKVKSVAVKELSETEGFVYGDLTSVDVNTAVDRVFLAVQEADHRKNGKILVLDYDGNLLDSYEAGAQPDMIKSTADGRYVLTANEGEPREQGQDPKGSITILDTTTGVVGNVYFDNPAVIDDAVHIRGAADPSTDLIVGKGSKADAAYDLEPEYIAISENGTIAYVTLQENNAIATIDIVNRTVTSVKGLGLKDLNDPNNKLDLIKDDKALLQNVPFKGIYMPDGIAASQVGDKTYLFTANEGDATEWPGRENATEIGKIKSSLTPGTAAADFLSSTSAYNKVEVASDWGKDGVYLYGGRSFSVWDASTMTQVFDSGKAFEQMTAERLPSYFNASNTNSTLDSRSTKKGPEPEDIRVGKVGNKTFAFIGLERIGGIMAYDVTNPLAPVFASYVNTRDFAAGLQTDTGPEGIEFIPATISPTGKPLLLVAYEVGGTVGVLELNVTKVTLNTKTLNLTAGESGRQLTADVVGTGAATVTWTSSNTGVASVNADGFVTPVSAGTAVITAISADGYGIAEAVVTVASASSSGGGEPGPSSSVEEPANTDTAKTQEPAVQSTGNEVKATVEVHATTDAQGNSRAVVTAEQLASALKSLEQSGTNSGKTAVLEIKANVSGNAKQAVVELPSPAIAQAASSKVAAVSLNAGIGTLTFDKAAVAAVSQAAGQQSSVSVSIAKTDAADVAAGLPANKRSAVTEAVQDRPVFDFNVTVGDKRVSDFAGGLVDVNVPYTLGAGEDPNAIIVYYISDSGELVLISNAKYDPATKQLTFSVEHFSHYAIGYNKVDFTDTANSFAKDEITYLSARNIVNGVETSRFAPTSTITRADFALILARIAGAELSKPAATRFKDVQPEHYYAAAVEWAAAYGIVNGIEEGKFDPTARVTRGQMVAMIVRTADSLKFSLPATHAAAAFADQASIPAYAVQAAQAAQQAGIVSGKTVSGQAGVQFAANDTATREEAAKMLAVFMQLLK</sequence>
<evidence type="ECO:0000313" key="5">
    <source>
        <dbReference type="EMBL" id="MFC0214004.1"/>
    </source>
</evidence>
<evidence type="ECO:0000259" key="3">
    <source>
        <dbReference type="PROSITE" id="PS51272"/>
    </source>
</evidence>
<dbReference type="InterPro" id="IPR006644">
    <property type="entry name" value="Cadg"/>
</dbReference>
<dbReference type="InterPro" id="IPR011044">
    <property type="entry name" value="Quino_amine_DH_bsu"/>
</dbReference>
<keyword evidence="6" id="KW-1185">Reference proteome</keyword>
<protein>
    <submittedName>
        <fullName evidence="5">Choice-of-anchor I family protein</fullName>
    </submittedName>
</protein>
<dbReference type="PANTHER" id="PTHR46928">
    <property type="entry name" value="MESENCHYME-SPECIFIC CELL SURFACE GLYCOPROTEIN"/>
    <property type="match status" value="1"/>
</dbReference>
<dbReference type="Pfam" id="PF22494">
    <property type="entry name" value="choice_anch_I"/>
    <property type="match status" value="1"/>
</dbReference>
<dbReference type="NCBIfam" id="NF038117">
    <property type="entry name" value="choice_anch_I"/>
    <property type="match status" value="1"/>
</dbReference>
<dbReference type="PROSITE" id="PS51841">
    <property type="entry name" value="LTD"/>
    <property type="match status" value="1"/>
</dbReference>
<proteinExistence type="predicted"/>
<evidence type="ECO:0000256" key="2">
    <source>
        <dbReference type="SAM" id="SignalP"/>
    </source>
</evidence>
<dbReference type="InterPro" id="IPR001119">
    <property type="entry name" value="SLH_dom"/>
</dbReference>
<evidence type="ECO:0000259" key="4">
    <source>
        <dbReference type="PROSITE" id="PS51841"/>
    </source>
</evidence>
<dbReference type="InterPro" id="IPR013783">
    <property type="entry name" value="Ig-like_fold"/>
</dbReference>
<dbReference type="SUPFAM" id="SSF50969">
    <property type="entry name" value="YVTN repeat-like/Quinoprotein amine dehydrogenase"/>
    <property type="match status" value="1"/>
</dbReference>
<dbReference type="PANTHER" id="PTHR46928:SF1">
    <property type="entry name" value="MESENCHYME-SPECIFIC CELL SURFACE GLYCOPROTEIN"/>
    <property type="match status" value="1"/>
</dbReference>
<dbReference type="InterPro" id="IPR008964">
    <property type="entry name" value="Invasin/intimin_cell_adhesion"/>
</dbReference>
<dbReference type="Gene3D" id="2.130.10.10">
    <property type="entry name" value="YVTN repeat-like/Quinoprotein amine dehydrogenase"/>
    <property type="match status" value="1"/>
</dbReference>
<accession>A0ABV6DMY5</accession>
<dbReference type="EMBL" id="JBHLWN010000067">
    <property type="protein sequence ID" value="MFC0214004.1"/>
    <property type="molecule type" value="Genomic_DNA"/>
</dbReference>
<feature type="signal peptide" evidence="2">
    <location>
        <begin position="1"/>
        <end position="34"/>
    </location>
</feature>
<dbReference type="Gene3D" id="2.60.40.10">
    <property type="entry name" value="Immunoglobulins"/>
    <property type="match status" value="1"/>
</dbReference>
<comment type="caution">
    <text evidence="5">The sequence shown here is derived from an EMBL/GenBank/DDBJ whole genome shotgun (WGS) entry which is preliminary data.</text>
</comment>
<dbReference type="Pfam" id="PF00932">
    <property type="entry name" value="LTD"/>
    <property type="match status" value="1"/>
</dbReference>
<dbReference type="SMART" id="SM00736">
    <property type="entry name" value="CADG"/>
    <property type="match status" value="1"/>
</dbReference>
<gene>
    <name evidence="5" type="ORF">ACFFK0_16360</name>
</gene>
<feature type="compositionally biased region" description="Polar residues" evidence="1">
    <location>
        <begin position="954"/>
        <end position="970"/>
    </location>
</feature>
<dbReference type="SUPFAM" id="SSF49373">
    <property type="entry name" value="Invasin/intimin cell-adhesion fragments"/>
    <property type="match status" value="1"/>
</dbReference>
<organism evidence="5 6">
    <name type="scientific">Paenibacillus chartarius</name>
    <dbReference type="NCBI Taxonomy" id="747481"/>
    <lineage>
        <taxon>Bacteria</taxon>
        <taxon>Bacillati</taxon>
        <taxon>Bacillota</taxon>
        <taxon>Bacilli</taxon>
        <taxon>Bacillales</taxon>
        <taxon>Paenibacillaceae</taxon>
        <taxon>Paenibacillus</taxon>
    </lineage>
</organism>
<dbReference type="SUPFAM" id="SSF49313">
    <property type="entry name" value="Cadherin-like"/>
    <property type="match status" value="1"/>
</dbReference>
<feature type="region of interest" description="Disordered" evidence="1">
    <location>
        <begin position="197"/>
        <end position="229"/>
    </location>
</feature>
<feature type="domain" description="LTD" evidence="4">
    <location>
        <begin position="43"/>
        <end position="207"/>
    </location>
</feature>
<feature type="domain" description="SLH" evidence="3">
    <location>
        <begin position="1250"/>
        <end position="1313"/>
    </location>
</feature>
<dbReference type="Pfam" id="PF00395">
    <property type="entry name" value="SLH"/>
    <property type="match status" value="3"/>
</dbReference>
<dbReference type="RefSeq" id="WP_377471337.1">
    <property type="nucleotide sequence ID" value="NZ_JBHLWN010000067.1"/>
</dbReference>
<dbReference type="InterPro" id="IPR015919">
    <property type="entry name" value="Cadherin-like_sf"/>
</dbReference>
<dbReference type="InterPro" id="IPR015943">
    <property type="entry name" value="WD40/YVTN_repeat-like_dom_sf"/>
</dbReference>
<dbReference type="SMART" id="SM00635">
    <property type="entry name" value="BID_2"/>
    <property type="match status" value="1"/>
</dbReference>
<reference evidence="5 6" key="1">
    <citation type="submission" date="2024-09" db="EMBL/GenBank/DDBJ databases">
        <authorList>
            <person name="Sun Q."/>
            <person name="Mori K."/>
        </authorList>
    </citation>
    <scope>NUCLEOTIDE SEQUENCE [LARGE SCALE GENOMIC DNA]</scope>
    <source>
        <strain evidence="5 6">CCM 7759</strain>
    </source>
</reference>
<feature type="domain" description="SLH" evidence="3">
    <location>
        <begin position="1316"/>
        <end position="1378"/>
    </location>
</feature>
<dbReference type="InterPro" id="IPR055188">
    <property type="entry name" value="Choice_anch_I"/>
</dbReference>
<feature type="domain" description="SLH" evidence="3">
    <location>
        <begin position="1189"/>
        <end position="1249"/>
    </location>
</feature>
<keyword evidence="2" id="KW-0732">Signal</keyword>
<name>A0ABV6DMY5_9BACL</name>
<feature type="chain" id="PRO_5046319461" evidence="2">
    <location>
        <begin position="35"/>
        <end position="1378"/>
    </location>
</feature>
<dbReference type="Gene3D" id="2.60.40.1080">
    <property type="match status" value="1"/>
</dbReference>